<dbReference type="InterPro" id="IPR013325">
    <property type="entry name" value="RNA_pol_sigma_r2"/>
</dbReference>
<evidence type="ECO:0000256" key="3">
    <source>
        <dbReference type="ARBA" id="ARBA00023082"/>
    </source>
</evidence>
<evidence type="ECO:0000259" key="5">
    <source>
        <dbReference type="Pfam" id="PF04542"/>
    </source>
</evidence>
<evidence type="ECO:0000313" key="7">
    <source>
        <dbReference type="EMBL" id="RKR82417.1"/>
    </source>
</evidence>
<dbReference type="SUPFAM" id="SSF88659">
    <property type="entry name" value="Sigma3 and sigma4 domains of RNA polymerase sigma factors"/>
    <property type="match status" value="1"/>
</dbReference>
<sequence>MQTDVLQSCSDEVLLEMIRLEGNHSAFTTLYDRYWNKLLAIAYNLLRDKSSAKEIVQEVFISLWNRRTDIEVRNAGSYLATAVKFSVFKQIERQRRYRHIELAEIGDLQLATVDDKIEDLFIKEYLAGLLEALPEKCAVVVNYSRIRDWSNAQIAEELNIAEKTVEGHLTKGLKLIRANLKTSGMLSLLTTSATWHLFR</sequence>
<dbReference type="InterPro" id="IPR014284">
    <property type="entry name" value="RNA_pol_sigma-70_dom"/>
</dbReference>
<dbReference type="InterPro" id="IPR039425">
    <property type="entry name" value="RNA_pol_sigma-70-like"/>
</dbReference>
<dbReference type="InterPro" id="IPR007627">
    <property type="entry name" value="RNA_pol_sigma70_r2"/>
</dbReference>
<proteinExistence type="inferred from homology"/>
<accession>A0A495J0G3</accession>
<dbReference type="InterPro" id="IPR036388">
    <property type="entry name" value="WH-like_DNA-bd_sf"/>
</dbReference>
<protein>
    <submittedName>
        <fullName evidence="7">RNA polymerase sigma-70 factor (ECF subfamily)</fullName>
    </submittedName>
</protein>
<evidence type="ECO:0000313" key="8">
    <source>
        <dbReference type="Proteomes" id="UP000268007"/>
    </source>
</evidence>
<dbReference type="GO" id="GO:0016987">
    <property type="term" value="F:sigma factor activity"/>
    <property type="evidence" value="ECO:0007669"/>
    <property type="project" value="UniProtKB-KW"/>
</dbReference>
<keyword evidence="2" id="KW-0805">Transcription regulation</keyword>
<dbReference type="PANTHER" id="PTHR43133">
    <property type="entry name" value="RNA POLYMERASE ECF-TYPE SIGMA FACTO"/>
    <property type="match status" value="1"/>
</dbReference>
<gene>
    <name evidence="7" type="ORF">BDD43_2597</name>
</gene>
<dbReference type="Pfam" id="PF04542">
    <property type="entry name" value="Sigma70_r2"/>
    <property type="match status" value="1"/>
</dbReference>
<feature type="domain" description="RNA polymerase sigma factor 70 region 4 type 2" evidence="6">
    <location>
        <begin position="125"/>
        <end position="175"/>
    </location>
</feature>
<dbReference type="OrthoDB" id="1097528at2"/>
<comment type="similarity">
    <text evidence="1">Belongs to the sigma-70 factor family. ECF subfamily.</text>
</comment>
<evidence type="ECO:0000259" key="6">
    <source>
        <dbReference type="Pfam" id="PF08281"/>
    </source>
</evidence>
<dbReference type="Pfam" id="PF08281">
    <property type="entry name" value="Sigma70_r4_2"/>
    <property type="match status" value="1"/>
</dbReference>
<organism evidence="7 8">
    <name type="scientific">Mucilaginibacter gracilis</name>
    <dbReference type="NCBI Taxonomy" id="423350"/>
    <lineage>
        <taxon>Bacteria</taxon>
        <taxon>Pseudomonadati</taxon>
        <taxon>Bacteroidota</taxon>
        <taxon>Sphingobacteriia</taxon>
        <taxon>Sphingobacteriales</taxon>
        <taxon>Sphingobacteriaceae</taxon>
        <taxon>Mucilaginibacter</taxon>
    </lineage>
</organism>
<name>A0A495J0G3_9SPHI</name>
<keyword evidence="8" id="KW-1185">Reference proteome</keyword>
<dbReference type="AlphaFoldDB" id="A0A495J0G3"/>
<dbReference type="InterPro" id="IPR013249">
    <property type="entry name" value="RNA_pol_sigma70_r4_t2"/>
</dbReference>
<dbReference type="GO" id="GO:0006352">
    <property type="term" value="P:DNA-templated transcription initiation"/>
    <property type="evidence" value="ECO:0007669"/>
    <property type="project" value="InterPro"/>
</dbReference>
<dbReference type="PANTHER" id="PTHR43133:SF46">
    <property type="entry name" value="RNA POLYMERASE SIGMA-70 FACTOR ECF SUBFAMILY"/>
    <property type="match status" value="1"/>
</dbReference>
<keyword evidence="3" id="KW-0731">Sigma factor</keyword>
<dbReference type="Proteomes" id="UP000268007">
    <property type="component" value="Unassembled WGS sequence"/>
</dbReference>
<reference evidence="7 8" key="1">
    <citation type="submission" date="2018-10" db="EMBL/GenBank/DDBJ databases">
        <title>Genomic Encyclopedia of Archaeal and Bacterial Type Strains, Phase II (KMG-II): from individual species to whole genera.</title>
        <authorList>
            <person name="Goeker M."/>
        </authorList>
    </citation>
    <scope>NUCLEOTIDE SEQUENCE [LARGE SCALE GENOMIC DNA]</scope>
    <source>
        <strain evidence="7 8">DSM 18602</strain>
    </source>
</reference>
<feature type="domain" description="RNA polymerase sigma-70 region 2" evidence="5">
    <location>
        <begin position="30"/>
        <end position="96"/>
    </location>
</feature>
<evidence type="ECO:0000256" key="2">
    <source>
        <dbReference type="ARBA" id="ARBA00023015"/>
    </source>
</evidence>
<dbReference type="EMBL" id="RBKU01000001">
    <property type="protein sequence ID" value="RKR82417.1"/>
    <property type="molecule type" value="Genomic_DNA"/>
</dbReference>
<dbReference type="RefSeq" id="WP_121198015.1">
    <property type="nucleotide sequence ID" value="NZ_RBKU01000001.1"/>
</dbReference>
<evidence type="ECO:0000256" key="4">
    <source>
        <dbReference type="ARBA" id="ARBA00023163"/>
    </source>
</evidence>
<keyword evidence="4" id="KW-0804">Transcription</keyword>
<dbReference type="SUPFAM" id="SSF88946">
    <property type="entry name" value="Sigma2 domain of RNA polymerase sigma factors"/>
    <property type="match status" value="1"/>
</dbReference>
<comment type="caution">
    <text evidence="7">The sequence shown here is derived from an EMBL/GenBank/DDBJ whole genome shotgun (WGS) entry which is preliminary data.</text>
</comment>
<dbReference type="InterPro" id="IPR013324">
    <property type="entry name" value="RNA_pol_sigma_r3/r4-like"/>
</dbReference>
<dbReference type="Gene3D" id="1.10.10.10">
    <property type="entry name" value="Winged helix-like DNA-binding domain superfamily/Winged helix DNA-binding domain"/>
    <property type="match status" value="1"/>
</dbReference>
<dbReference type="NCBIfam" id="TIGR02937">
    <property type="entry name" value="sigma70-ECF"/>
    <property type="match status" value="1"/>
</dbReference>
<dbReference type="GO" id="GO:0003677">
    <property type="term" value="F:DNA binding"/>
    <property type="evidence" value="ECO:0007669"/>
    <property type="project" value="InterPro"/>
</dbReference>
<dbReference type="Gene3D" id="1.10.1740.10">
    <property type="match status" value="1"/>
</dbReference>
<evidence type="ECO:0000256" key="1">
    <source>
        <dbReference type="ARBA" id="ARBA00010641"/>
    </source>
</evidence>